<protein>
    <submittedName>
        <fullName evidence="2">Uncharacterized protein</fullName>
    </submittedName>
</protein>
<keyword evidence="3" id="KW-1185">Reference proteome</keyword>
<sequence>MTTFPTINGTEVFRLPPPDYGPLNFDNPKQQKKLEHYLIFGLGAPLALIALLQRYYTKIFLSKGLQIDDGKLQKSKSIVTESRDC</sequence>
<gene>
    <name evidence="2" type="ORF">NW755_012392</name>
</gene>
<evidence type="ECO:0000313" key="2">
    <source>
        <dbReference type="EMBL" id="KAJ4179483.1"/>
    </source>
</evidence>
<comment type="caution">
    <text evidence="2">The sequence shown here is derived from an EMBL/GenBank/DDBJ whole genome shotgun (WGS) entry which is preliminary data.</text>
</comment>
<accession>A0A9W8QY04</accession>
<dbReference type="AlphaFoldDB" id="A0A9W8QY04"/>
<keyword evidence="1" id="KW-1133">Transmembrane helix</keyword>
<reference evidence="2" key="1">
    <citation type="submission" date="2022-09" db="EMBL/GenBank/DDBJ databases">
        <title>Fusarium specimens isolated from Avocado Roots.</title>
        <authorList>
            <person name="Stajich J."/>
            <person name="Roper C."/>
            <person name="Heimlech-Rivalta G."/>
        </authorList>
    </citation>
    <scope>NUCLEOTIDE SEQUENCE</scope>
    <source>
        <strain evidence="2">A02</strain>
    </source>
</reference>
<proteinExistence type="predicted"/>
<organism evidence="2 3">
    <name type="scientific">Fusarium falciforme</name>
    <dbReference type="NCBI Taxonomy" id="195108"/>
    <lineage>
        <taxon>Eukaryota</taxon>
        <taxon>Fungi</taxon>
        <taxon>Dikarya</taxon>
        <taxon>Ascomycota</taxon>
        <taxon>Pezizomycotina</taxon>
        <taxon>Sordariomycetes</taxon>
        <taxon>Hypocreomycetidae</taxon>
        <taxon>Hypocreales</taxon>
        <taxon>Nectriaceae</taxon>
        <taxon>Fusarium</taxon>
        <taxon>Fusarium solani species complex</taxon>
    </lineage>
</organism>
<keyword evidence="1" id="KW-0472">Membrane</keyword>
<evidence type="ECO:0000313" key="3">
    <source>
        <dbReference type="Proteomes" id="UP001152087"/>
    </source>
</evidence>
<dbReference type="Proteomes" id="UP001152087">
    <property type="component" value="Unassembled WGS sequence"/>
</dbReference>
<name>A0A9W8QY04_9HYPO</name>
<feature type="transmembrane region" description="Helical" evidence="1">
    <location>
        <begin position="37"/>
        <end position="56"/>
    </location>
</feature>
<evidence type="ECO:0000256" key="1">
    <source>
        <dbReference type="SAM" id="Phobius"/>
    </source>
</evidence>
<keyword evidence="1" id="KW-0812">Transmembrane</keyword>
<dbReference type="EMBL" id="JAOQAV010000057">
    <property type="protein sequence ID" value="KAJ4179483.1"/>
    <property type="molecule type" value="Genomic_DNA"/>
</dbReference>